<gene>
    <name evidence="3" type="ORF">B2M20_06680</name>
</gene>
<dbReference type="AlphaFoldDB" id="A0A1V4I040"/>
<keyword evidence="2" id="KW-0472">Membrane</keyword>
<protein>
    <submittedName>
        <fullName evidence="3">Uncharacterized protein</fullName>
    </submittedName>
</protein>
<name>A0A1V4I040_NITVU</name>
<evidence type="ECO:0000256" key="1">
    <source>
        <dbReference type="SAM" id="MobiDB-lite"/>
    </source>
</evidence>
<evidence type="ECO:0000313" key="4">
    <source>
        <dbReference type="Proteomes" id="UP000189940"/>
    </source>
</evidence>
<proteinExistence type="predicted"/>
<feature type="compositionally biased region" description="Basic and acidic residues" evidence="1">
    <location>
        <begin position="40"/>
        <end position="61"/>
    </location>
</feature>
<dbReference type="RefSeq" id="WP_079446286.1">
    <property type="nucleotide sequence ID" value="NZ_MWPQ01000026.1"/>
</dbReference>
<reference evidence="3 4" key="1">
    <citation type="submission" date="2017-02" db="EMBL/GenBank/DDBJ databases">
        <title>Genome sequence of the nitrite-oxidizing bacterium Nitrobacter vulgaris strain Ab1.</title>
        <authorList>
            <person name="Mellbye B.L."/>
            <person name="Davis E.W."/>
            <person name="Spieck E."/>
            <person name="Chang J.H."/>
            <person name="Bottomley P.J."/>
            <person name="Sayavedra-Soto L.A."/>
        </authorList>
    </citation>
    <scope>NUCLEOTIDE SEQUENCE [LARGE SCALE GENOMIC DNA]</scope>
    <source>
        <strain evidence="3 4">Ab1</strain>
    </source>
</reference>
<keyword evidence="4" id="KW-1185">Reference proteome</keyword>
<evidence type="ECO:0000313" key="3">
    <source>
        <dbReference type="EMBL" id="OPH83591.1"/>
    </source>
</evidence>
<organism evidence="3 4">
    <name type="scientific">Nitrobacter vulgaris</name>
    <dbReference type="NCBI Taxonomy" id="29421"/>
    <lineage>
        <taxon>Bacteria</taxon>
        <taxon>Pseudomonadati</taxon>
        <taxon>Pseudomonadota</taxon>
        <taxon>Alphaproteobacteria</taxon>
        <taxon>Hyphomicrobiales</taxon>
        <taxon>Nitrobacteraceae</taxon>
        <taxon>Nitrobacter</taxon>
    </lineage>
</organism>
<dbReference type="Proteomes" id="UP000189940">
    <property type="component" value="Unassembled WGS sequence"/>
</dbReference>
<dbReference type="EMBL" id="MWPQ01000026">
    <property type="protein sequence ID" value="OPH83591.1"/>
    <property type="molecule type" value="Genomic_DNA"/>
</dbReference>
<dbReference type="STRING" id="29421.B2M20_06680"/>
<feature type="compositionally biased region" description="Basic residues" evidence="1">
    <location>
        <begin position="20"/>
        <end position="31"/>
    </location>
</feature>
<feature type="region of interest" description="Disordered" evidence="1">
    <location>
        <begin position="1"/>
        <end position="61"/>
    </location>
</feature>
<dbReference type="OrthoDB" id="8254787at2"/>
<sequence length="114" mass="12538">MRKQRPKVSEEEHVVLQFRPRGRAGLPRHRPPAGNAADARSPDKADDASPRRPSRDQPDDFSHRMLANAAAMAFTIALIAIGLWLAKNIADLRNIQDCAQMGLRGCAHISTPPP</sequence>
<keyword evidence="2" id="KW-0812">Transmembrane</keyword>
<keyword evidence="2" id="KW-1133">Transmembrane helix</keyword>
<accession>A0A1V4I040</accession>
<evidence type="ECO:0000256" key="2">
    <source>
        <dbReference type="SAM" id="Phobius"/>
    </source>
</evidence>
<feature type="transmembrane region" description="Helical" evidence="2">
    <location>
        <begin position="65"/>
        <end position="86"/>
    </location>
</feature>
<comment type="caution">
    <text evidence="3">The sequence shown here is derived from an EMBL/GenBank/DDBJ whole genome shotgun (WGS) entry which is preliminary data.</text>
</comment>